<comment type="caution">
    <text evidence="1">The sequence shown here is derived from an EMBL/GenBank/DDBJ whole genome shotgun (WGS) entry which is preliminary data.</text>
</comment>
<proteinExistence type="predicted"/>
<protein>
    <submittedName>
        <fullName evidence="1">Uncharacterized protein</fullName>
    </submittedName>
</protein>
<dbReference type="AlphaFoldDB" id="A0A3D8JRJ7"/>
<organism evidence="1 2">
    <name type="scientific">Trinickia dinghuensis</name>
    <dbReference type="NCBI Taxonomy" id="2291023"/>
    <lineage>
        <taxon>Bacteria</taxon>
        <taxon>Pseudomonadati</taxon>
        <taxon>Pseudomonadota</taxon>
        <taxon>Betaproteobacteria</taxon>
        <taxon>Burkholderiales</taxon>
        <taxon>Burkholderiaceae</taxon>
        <taxon>Trinickia</taxon>
    </lineage>
</organism>
<dbReference type="EMBL" id="QRGA01000021">
    <property type="protein sequence ID" value="RDU95164.1"/>
    <property type="molecule type" value="Genomic_DNA"/>
</dbReference>
<evidence type="ECO:0000313" key="1">
    <source>
        <dbReference type="EMBL" id="RDU95164.1"/>
    </source>
</evidence>
<evidence type="ECO:0000313" key="2">
    <source>
        <dbReference type="Proteomes" id="UP000256838"/>
    </source>
</evidence>
<reference evidence="1 2" key="1">
    <citation type="submission" date="2018-08" db="EMBL/GenBank/DDBJ databases">
        <title>Paraburkholderia sp. DHOM06 isolated from forest soil.</title>
        <authorList>
            <person name="Gao Z.-H."/>
            <person name="Qiu L.-H."/>
        </authorList>
    </citation>
    <scope>NUCLEOTIDE SEQUENCE [LARGE SCALE GENOMIC DNA]</scope>
    <source>
        <strain evidence="1 2">DHOM06</strain>
    </source>
</reference>
<dbReference type="Proteomes" id="UP000256838">
    <property type="component" value="Unassembled WGS sequence"/>
</dbReference>
<sequence length="94" mass="10769">MRQRRRIQFSMEFSMPDQVTALDATDWYQHRHFAELHVGRRDTSLTAAEFGEFMRWRDLLRVLPTMPNFPSGYTSLPAPDGSLAALIDVSLAVA</sequence>
<accession>A0A3D8JRJ7</accession>
<gene>
    <name evidence="1" type="ORF">DWV00_29650</name>
</gene>
<name>A0A3D8JRJ7_9BURK</name>
<keyword evidence="2" id="KW-1185">Reference proteome</keyword>